<evidence type="ECO:0000256" key="1">
    <source>
        <dbReference type="SAM" id="MobiDB-lite"/>
    </source>
</evidence>
<proteinExistence type="predicted"/>
<dbReference type="AlphaFoldDB" id="A0A8J2ZKC0"/>
<dbReference type="EMBL" id="BMJV01000004">
    <property type="protein sequence ID" value="GGG73454.1"/>
    <property type="molecule type" value="Genomic_DNA"/>
</dbReference>
<dbReference type="InterPro" id="IPR036291">
    <property type="entry name" value="NAD(P)-bd_dom_sf"/>
</dbReference>
<evidence type="ECO:0000313" key="2">
    <source>
        <dbReference type="EMBL" id="GGG73454.1"/>
    </source>
</evidence>
<keyword evidence="3" id="KW-1185">Reference proteome</keyword>
<feature type="compositionally biased region" description="Polar residues" evidence="1">
    <location>
        <begin position="57"/>
        <end position="71"/>
    </location>
</feature>
<dbReference type="RefSeq" id="WP_277874174.1">
    <property type="nucleotide sequence ID" value="NZ_BMJV01000004.1"/>
</dbReference>
<protein>
    <recommendedName>
        <fullName evidence="4">Short chain dehydrogenase</fullName>
    </recommendedName>
</protein>
<dbReference type="Proteomes" id="UP000617145">
    <property type="component" value="Unassembled WGS sequence"/>
</dbReference>
<organism evidence="2 3">
    <name type="scientific">Salipiger pallidus</name>
    <dbReference type="NCBI Taxonomy" id="1775170"/>
    <lineage>
        <taxon>Bacteria</taxon>
        <taxon>Pseudomonadati</taxon>
        <taxon>Pseudomonadota</taxon>
        <taxon>Alphaproteobacteria</taxon>
        <taxon>Rhodobacterales</taxon>
        <taxon>Roseobacteraceae</taxon>
        <taxon>Salipiger</taxon>
    </lineage>
</organism>
<gene>
    <name evidence="2" type="ORF">GCM10011415_22190</name>
</gene>
<comment type="caution">
    <text evidence="2">The sequence shown here is derived from an EMBL/GenBank/DDBJ whole genome shotgun (WGS) entry which is preliminary data.</text>
</comment>
<dbReference type="Gene3D" id="3.40.50.720">
    <property type="entry name" value="NAD(P)-binding Rossmann-like Domain"/>
    <property type="match status" value="1"/>
</dbReference>
<evidence type="ECO:0000313" key="3">
    <source>
        <dbReference type="Proteomes" id="UP000617145"/>
    </source>
</evidence>
<feature type="region of interest" description="Disordered" evidence="1">
    <location>
        <begin position="57"/>
        <end position="85"/>
    </location>
</feature>
<dbReference type="Pfam" id="PF00106">
    <property type="entry name" value="adh_short"/>
    <property type="match status" value="1"/>
</dbReference>
<dbReference type="SUPFAM" id="SSF51735">
    <property type="entry name" value="NAD(P)-binding Rossmann-fold domains"/>
    <property type="match status" value="1"/>
</dbReference>
<accession>A0A8J2ZKC0</accession>
<name>A0A8J2ZKC0_9RHOB</name>
<dbReference type="InterPro" id="IPR002347">
    <property type="entry name" value="SDR_fam"/>
</dbReference>
<reference evidence="2" key="1">
    <citation type="journal article" date="2014" name="Int. J. Syst. Evol. Microbiol.">
        <title>Complete genome sequence of Corynebacterium casei LMG S-19264T (=DSM 44701T), isolated from a smear-ripened cheese.</title>
        <authorList>
            <consortium name="US DOE Joint Genome Institute (JGI-PGF)"/>
            <person name="Walter F."/>
            <person name="Albersmeier A."/>
            <person name="Kalinowski J."/>
            <person name="Ruckert C."/>
        </authorList>
    </citation>
    <scope>NUCLEOTIDE SEQUENCE</scope>
    <source>
        <strain evidence="2">CGMCC 1.15762</strain>
    </source>
</reference>
<evidence type="ECO:0008006" key="4">
    <source>
        <dbReference type="Google" id="ProtNLM"/>
    </source>
</evidence>
<sequence>MARTVEAYGRIDRFVNNASINGVIKPTEELTFENYQTVLGINVTGAAIGRKHVVAQRKTQGSGTIVTSASNGRPLGDPARAPVSP</sequence>
<reference evidence="2" key="2">
    <citation type="submission" date="2020-09" db="EMBL/GenBank/DDBJ databases">
        <authorList>
            <person name="Sun Q."/>
            <person name="Zhou Y."/>
        </authorList>
    </citation>
    <scope>NUCLEOTIDE SEQUENCE</scope>
    <source>
        <strain evidence="2">CGMCC 1.15762</strain>
    </source>
</reference>